<reference evidence="1" key="1">
    <citation type="submission" date="2014-09" db="EMBL/GenBank/DDBJ databases">
        <authorList>
            <person name="Magalhaes I.L.F."/>
            <person name="Oliveira U."/>
            <person name="Santos F.R."/>
            <person name="Vidigal T.H.D.A."/>
            <person name="Brescovit A.D."/>
            <person name="Santos A.J."/>
        </authorList>
    </citation>
    <scope>NUCLEOTIDE SEQUENCE</scope>
    <source>
        <tissue evidence="1">Shoot tissue taken approximately 20 cm above the soil surface</tissue>
    </source>
</reference>
<evidence type="ECO:0000313" key="1">
    <source>
        <dbReference type="EMBL" id="JAD72377.1"/>
    </source>
</evidence>
<protein>
    <submittedName>
        <fullName evidence="1">Uncharacterized protein</fullName>
    </submittedName>
</protein>
<dbReference type="AlphaFoldDB" id="A0A0A9CLG6"/>
<proteinExistence type="predicted"/>
<organism evidence="1">
    <name type="scientific">Arundo donax</name>
    <name type="common">Giant reed</name>
    <name type="synonym">Donax arundinaceus</name>
    <dbReference type="NCBI Taxonomy" id="35708"/>
    <lineage>
        <taxon>Eukaryota</taxon>
        <taxon>Viridiplantae</taxon>
        <taxon>Streptophyta</taxon>
        <taxon>Embryophyta</taxon>
        <taxon>Tracheophyta</taxon>
        <taxon>Spermatophyta</taxon>
        <taxon>Magnoliopsida</taxon>
        <taxon>Liliopsida</taxon>
        <taxon>Poales</taxon>
        <taxon>Poaceae</taxon>
        <taxon>PACMAD clade</taxon>
        <taxon>Arundinoideae</taxon>
        <taxon>Arundineae</taxon>
        <taxon>Arundo</taxon>
    </lineage>
</organism>
<accession>A0A0A9CLG6</accession>
<reference evidence="1" key="2">
    <citation type="journal article" date="2015" name="Data Brief">
        <title>Shoot transcriptome of the giant reed, Arundo donax.</title>
        <authorList>
            <person name="Barrero R.A."/>
            <person name="Guerrero F.D."/>
            <person name="Moolhuijzen P."/>
            <person name="Goolsby J.A."/>
            <person name="Tidwell J."/>
            <person name="Bellgard S.E."/>
            <person name="Bellgard M.I."/>
        </authorList>
    </citation>
    <scope>NUCLEOTIDE SEQUENCE</scope>
    <source>
        <tissue evidence="1">Shoot tissue taken approximately 20 cm above the soil surface</tissue>
    </source>
</reference>
<name>A0A0A9CLG6_ARUDO</name>
<sequence length="25" mass="2923">MVPKPIVTLYNNVMASMHARWHKPT</sequence>
<dbReference type="EMBL" id="GBRH01225518">
    <property type="protein sequence ID" value="JAD72377.1"/>
    <property type="molecule type" value="Transcribed_RNA"/>
</dbReference>